<evidence type="ECO:0000256" key="6">
    <source>
        <dbReference type="ARBA" id="ARBA00039159"/>
    </source>
</evidence>
<comment type="pathway">
    <text evidence="4">Carotenoid biosynthesis; staphyloxanthin biosynthesis; staphyloxanthin from farnesyl diphosphate: step 3/5.</text>
</comment>
<dbReference type="GO" id="GO:0016117">
    <property type="term" value="P:carotenoid biosynthetic process"/>
    <property type="evidence" value="ECO:0007669"/>
    <property type="project" value="UniProtKB-KW"/>
</dbReference>
<dbReference type="NCBIfam" id="TIGR02734">
    <property type="entry name" value="crtI_fam"/>
    <property type="match status" value="1"/>
</dbReference>
<evidence type="ECO:0000256" key="7">
    <source>
        <dbReference type="ARBA" id="ARBA00041900"/>
    </source>
</evidence>
<name>A0A7W5AVD9_9BACL</name>
<evidence type="ECO:0000256" key="9">
    <source>
        <dbReference type="ARBA" id="ARBA00048532"/>
    </source>
</evidence>
<dbReference type="GO" id="GO:0016491">
    <property type="term" value="F:oxidoreductase activity"/>
    <property type="evidence" value="ECO:0007669"/>
    <property type="project" value="UniProtKB-KW"/>
</dbReference>
<comment type="catalytic activity">
    <reaction evidence="9">
        <text>all-trans-4,4'-diaponeurosporene + 2 AH2 + 2 O2 = 4,4'-diaponeurosporenal + 2 A + 3 H2O</text>
        <dbReference type="Rhea" id="RHEA:56104"/>
        <dbReference type="ChEBI" id="CHEBI:13193"/>
        <dbReference type="ChEBI" id="CHEBI:15377"/>
        <dbReference type="ChEBI" id="CHEBI:15379"/>
        <dbReference type="ChEBI" id="CHEBI:17499"/>
        <dbReference type="ChEBI" id="CHEBI:62743"/>
        <dbReference type="ChEBI" id="CHEBI:79065"/>
    </reaction>
</comment>
<evidence type="ECO:0000313" key="12">
    <source>
        <dbReference type="EMBL" id="MBB3109500.1"/>
    </source>
</evidence>
<protein>
    <recommendedName>
        <fullName evidence="6">4,4'-diaponeurosporene oxygenase</fullName>
    </recommendedName>
    <alternativeName>
        <fullName evidence="7">4,4'-diaponeurosporene oxidase</fullName>
    </alternativeName>
    <alternativeName>
        <fullName evidence="8">Carotenoid oxidase</fullName>
    </alternativeName>
</protein>
<evidence type="ECO:0000256" key="10">
    <source>
        <dbReference type="RuleBase" id="RU362075"/>
    </source>
</evidence>
<dbReference type="PANTHER" id="PTHR43734:SF7">
    <property type="entry name" value="4,4'-DIAPONEUROSPORENE OXYGENASE"/>
    <property type="match status" value="1"/>
</dbReference>
<proteinExistence type="inferred from homology"/>
<dbReference type="InterPro" id="IPR002937">
    <property type="entry name" value="Amino_oxidase"/>
</dbReference>
<comment type="caution">
    <text evidence="12">The sequence shown here is derived from an EMBL/GenBank/DDBJ whole genome shotgun (WGS) entry which is preliminary data.</text>
</comment>
<keyword evidence="13" id="KW-1185">Reference proteome</keyword>
<comment type="similarity">
    <text evidence="5">Belongs to the carotenoid/retinoid oxidoreductase family. CrtP subfamily.</text>
</comment>
<dbReference type="InterPro" id="IPR036188">
    <property type="entry name" value="FAD/NAD-bd_sf"/>
</dbReference>
<dbReference type="Gene3D" id="3.50.50.60">
    <property type="entry name" value="FAD/NAD(P)-binding domain"/>
    <property type="match status" value="2"/>
</dbReference>
<sequence length="512" mass="56705">MPKNARKVIVVGGGLGGLAAAIRLRADGHEVVVVERNERAGGRMNQRSAMGFTFDTGPSALTMPWVLEQLFASAGRNLSDYVKLVRIEPQWRAFYEDGTRLDLSGSDLSLGARNDRERQQLLRYLGHARKLYELSLKSVYKYSLNSRADLRQHHSLKERLAIDLRRSAAQTTARYIDDGHMRQFMDYMLRHAGMPASAAPAFMTHLAFAQLGLGLYYIEGGMYSLASALLKLLDELGVEVRTNTEAASILVDRGAAAGVKLRGGEWLLADAVVCNQDVRSACESLLADHPQQKQALHKLEAYEPSVSVFALMLGVNRTYPEMRHHNLFLSADPELEVRRIFDEKQAAEDPTVYVSISAKSDRTQAPEGKENWFVLTHVPPLTVGESWTHRRDYYRNLVLDKLERMGATGLRQAIEIEFDLIPDDLRAQYGTYGGSAYGVDTDRNRGGGFKIACRSQIVDSLYFVGASTHPGASVAMVALSGQLAADLVRNDVAAREVVMLGPVRQIGHDELA</sequence>
<dbReference type="RefSeq" id="WP_183598582.1">
    <property type="nucleotide sequence ID" value="NZ_JACHXK010000002.1"/>
</dbReference>
<dbReference type="PANTHER" id="PTHR43734">
    <property type="entry name" value="PHYTOENE DESATURASE"/>
    <property type="match status" value="1"/>
</dbReference>
<dbReference type="Proteomes" id="UP000570361">
    <property type="component" value="Unassembled WGS sequence"/>
</dbReference>
<evidence type="ECO:0000256" key="3">
    <source>
        <dbReference type="ARBA" id="ARBA00023002"/>
    </source>
</evidence>
<evidence type="ECO:0000256" key="8">
    <source>
        <dbReference type="ARBA" id="ARBA00042619"/>
    </source>
</evidence>
<dbReference type="EMBL" id="JACHXK010000002">
    <property type="protein sequence ID" value="MBB3109500.1"/>
    <property type="molecule type" value="Genomic_DNA"/>
</dbReference>
<dbReference type="AlphaFoldDB" id="A0A7W5AVD9"/>
<feature type="domain" description="Amine oxidase" evidence="11">
    <location>
        <begin position="15"/>
        <end position="488"/>
    </location>
</feature>
<reference evidence="12 13" key="1">
    <citation type="submission" date="2020-08" db="EMBL/GenBank/DDBJ databases">
        <title>Genomic Encyclopedia of Type Strains, Phase III (KMG-III): the genomes of soil and plant-associated and newly described type strains.</title>
        <authorList>
            <person name="Whitman W."/>
        </authorList>
    </citation>
    <scope>NUCLEOTIDE SEQUENCE [LARGE SCALE GENOMIC DNA]</scope>
    <source>
        <strain evidence="12 13">CECT 5862</strain>
    </source>
</reference>
<evidence type="ECO:0000256" key="1">
    <source>
        <dbReference type="ARBA" id="ARBA00001974"/>
    </source>
</evidence>
<gene>
    <name evidence="12" type="ORF">FHS18_001552</name>
</gene>
<dbReference type="Pfam" id="PF01593">
    <property type="entry name" value="Amino_oxidase"/>
    <property type="match status" value="1"/>
</dbReference>
<dbReference type="InterPro" id="IPR014105">
    <property type="entry name" value="Carotenoid/retinoid_OxRdtase"/>
</dbReference>
<dbReference type="SUPFAM" id="SSF51905">
    <property type="entry name" value="FAD/NAD(P)-binding domain"/>
    <property type="match status" value="1"/>
</dbReference>
<evidence type="ECO:0000256" key="2">
    <source>
        <dbReference type="ARBA" id="ARBA00022746"/>
    </source>
</evidence>
<accession>A0A7W5AVD9</accession>
<keyword evidence="3 10" id="KW-0560">Oxidoreductase</keyword>
<organism evidence="12 13">
    <name type="scientific">Paenibacillus phyllosphaerae</name>
    <dbReference type="NCBI Taxonomy" id="274593"/>
    <lineage>
        <taxon>Bacteria</taxon>
        <taxon>Bacillati</taxon>
        <taxon>Bacillota</taxon>
        <taxon>Bacilli</taxon>
        <taxon>Bacillales</taxon>
        <taxon>Paenibacillaceae</taxon>
        <taxon>Paenibacillus</taxon>
    </lineage>
</organism>
<evidence type="ECO:0000313" key="13">
    <source>
        <dbReference type="Proteomes" id="UP000570361"/>
    </source>
</evidence>
<evidence type="ECO:0000256" key="5">
    <source>
        <dbReference type="ARBA" id="ARBA00038194"/>
    </source>
</evidence>
<evidence type="ECO:0000259" key="11">
    <source>
        <dbReference type="Pfam" id="PF01593"/>
    </source>
</evidence>
<evidence type="ECO:0000256" key="4">
    <source>
        <dbReference type="ARBA" id="ARBA00037901"/>
    </source>
</evidence>
<keyword evidence="2 10" id="KW-0125">Carotenoid biosynthesis</keyword>
<comment type="cofactor">
    <cofactor evidence="1">
        <name>FAD</name>
        <dbReference type="ChEBI" id="CHEBI:57692"/>
    </cofactor>
</comment>